<dbReference type="AlphaFoldDB" id="A0A0P0WT74"/>
<dbReference type="EMBL" id="AP014962">
    <property type="protein sequence ID" value="BAS96469.1"/>
    <property type="molecule type" value="Genomic_DNA"/>
</dbReference>
<reference evidence="2" key="1">
    <citation type="journal article" date="2005" name="Nature">
        <title>The map-based sequence of the rice genome.</title>
        <authorList>
            <consortium name="International rice genome sequencing project (IRGSP)"/>
            <person name="Matsumoto T."/>
            <person name="Wu J."/>
            <person name="Kanamori H."/>
            <person name="Katayose Y."/>
            <person name="Fujisawa M."/>
            <person name="Namiki N."/>
            <person name="Mizuno H."/>
            <person name="Yamamoto K."/>
            <person name="Antonio B.A."/>
            <person name="Baba T."/>
            <person name="Sakata K."/>
            <person name="Nagamura Y."/>
            <person name="Aoki H."/>
            <person name="Arikawa K."/>
            <person name="Arita K."/>
            <person name="Bito T."/>
            <person name="Chiden Y."/>
            <person name="Fujitsuka N."/>
            <person name="Fukunaka R."/>
            <person name="Hamada M."/>
            <person name="Harada C."/>
            <person name="Hayashi A."/>
            <person name="Hijishita S."/>
            <person name="Honda M."/>
            <person name="Hosokawa S."/>
            <person name="Ichikawa Y."/>
            <person name="Idonuma A."/>
            <person name="Iijima M."/>
            <person name="Ikeda M."/>
            <person name="Ikeno M."/>
            <person name="Ito K."/>
            <person name="Ito S."/>
            <person name="Ito T."/>
            <person name="Ito Y."/>
            <person name="Ito Y."/>
            <person name="Iwabuchi A."/>
            <person name="Kamiya K."/>
            <person name="Karasawa W."/>
            <person name="Kurita K."/>
            <person name="Katagiri S."/>
            <person name="Kikuta A."/>
            <person name="Kobayashi H."/>
            <person name="Kobayashi N."/>
            <person name="Machita K."/>
            <person name="Maehara T."/>
            <person name="Masukawa M."/>
            <person name="Mizubayashi T."/>
            <person name="Mukai Y."/>
            <person name="Nagasaki H."/>
            <person name="Nagata Y."/>
            <person name="Naito S."/>
            <person name="Nakashima M."/>
            <person name="Nakama Y."/>
            <person name="Nakamichi Y."/>
            <person name="Nakamura M."/>
            <person name="Meguro A."/>
            <person name="Negishi M."/>
            <person name="Ohta I."/>
            <person name="Ohta T."/>
            <person name="Okamoto M."/>
            <person name="Ono N."/>
            <person name="Saji S."/>
            <person name="Sakaguchi M."/>
            <person name="Sakai K."/>
            <person name="Shibata M."/>
            <person name="Shimokawa T."/>
            <person name="Song J."/>
            <person name="Takazaki Y."/>
            <person name="Terasawa K."/>
            <person name="Tsugane M."/>
            <person name="Tsuji K."/>
            <person name="Ueda S."/>
            <person name="Waki K."/>
            <person name="Yamagata H."/>
            <person name="Yamamoto M."/>
            <person name="Yamamoto S."/>
            <person name="Yamane H."/>
            <person name="Yoshiki S."/>
            <person name="Yoshihara R."/>
            <person name="Yukawa K."/>
            <person name="Zhong H."/>
            <person name="Yano M."/>
            <person name="Yuan Q."/>
            <person name="Ouyang S."/>
            <person name="Liu J."/>
            <person name="Jones K.M."/>
            <person name="Gansberger K."/>
            <person name="Moffat K."/>
            <person name="Hill J."/>
            <person name="Bera J."/>
            <person name="Fadrosh D."/>
            <person name="Jin S."/>
            <person name="Johri S."/>
            <person name="Kim M."/>
            <person name="Overton L."/>
            <person name="Reardon M."/>
            <person name="Tsitrin T."/>
            <person name="Vuong H."/>
            <person name="Weaver B."/>
            <person name="Ciecko A."/>
            <person name="Tallon L."/>
            <person name="Jackson J."/>
            <person name="Pai G."/>
            <person name="Aken S.V."/>
            <person name="Utterback T."/>
            <person name="Reidmuller S."/>
            <person name="Feldblyum T."/>
            <person name="Hsiao J."/>
            <person name="Zismann V."/>
            <person name="Iobst S."/>
            <person name="de Vazeille A.R."/>
            <person name="Buell C.R."/>
            <person name="Ying K."/>
            <person name="Li Y."/>
            <person name="Lu T."/>
            <person name="Huang Y."/>
            <person name="Zhao Q."/>
            <person name="Feng Q."/>
            <person name="Zhang L."/>
            <person name="Zhu J."/>
            <person name="Weng Q."/>
            <person name="Mu J."/>
            <person name="Lu Y."/>
            <person name="Fan D."/>
            <person name="Liu Y."/>
            <person name="Guan J."/>
            <person name="Zhang Y."/>
            <person name="Yu S."/>
            <person name="Liu X."/>
            <person name="Zhang Y."/>
            <person name="Hong G."/>
            <person name="Han B."/>
            <person name="Choisne N."/>
            <person name="Demange N."/>
            <person name="Orjeda G."/>
            <person name="Samain S."/>
            <person name="Cattolico L."/>
            <person name="Pelletier E."/>
            <person name="Couloux A."/>
            <person name="Segurens B."/>
            <person name="Wincker P."/>
            <person name="D'Hont A."/>
            <person name="Scarpelli C."/>
            <person name="Weissenbach J."/>
            <person name="Salanoubat M."/>
            <person name="Quetier F."/>
            <person name="Yu Y."/>
            <person name="Kim H.R."/>
            <person name="Rambo T."/>
            <person name="Currie J."/>
            <person name="Collura K."/>
            <person name="Luo M."/>
            <person name="Yang T."/>
            <person name="Ammiraju J.S.S."/>
            <person name="Engler F."/>
            <person name="Soderlund C."/>
            <person name="Wing R.A."/>
            <person name="Palmer L.E."/>
            <person name="de la Bastide M."/>
            <person name="Spiegel L."/>
            <person name="Nascimento L."/>
            <person name="Zutavern T."/>
            <person name="O'Shaughnessy A."/>
            <person name="Dike S."/>
            <person name="Dedhia N."/>
            <person name="Preston R."/>
            <person name="Balija V."/>
            <person name="McCombie W.R."/>
            <person name="Chow T."/>
            <person name="Chen H."/>
            <person name="Chung M."/>
            <person name="Chen C."/>
            <person name="Shaw J."/>
            <person name="Wu H."/>
            <person name="Hsiao K."/>
            <person name="Chao Y."/>
            <person name="Chu M."/>
            <person name="Cheng C."/>
            <person name="Hour A."/>
            <person name="Lee P."/>
            <person name="Lin S."/>
            <person name="Lin Y."/>
            <person name="Liou J."/>
            <person name="Liu S."/>
            <person name="Hsing Y."/>
            <person name="Raghuvanshi S."/>
            <person name="Mohanty A."/>
            <person name="Bharti A.K."/>
            <person name="Gaur A."/>
            <person name="Gupta V."/>
            <person name="Kumar D."/>
            <person name="Ravi V."/>
            <person name="Vij S."/>
            <person name="Kapur A."/>
            <person name="Khurana P."/>
            <person name="Khurana P."/>
            <person name="Khurana J.P."/>
            <person name="Tyagi A.K."/>
            <person name="Gaikwad K."/>
            <person name="Singh A."/>
            <person name="Dalal V."/>
            <person name="Srivastava S."/>
            <person name="Dixit A."/>
            <person name="Pal A.K."/>
            <person name="Ghazi I.A."/>
            <person name="Yadav M."/>
            <person name="Pandit A."/>
            <person name="Bhargava A."/>
            <person name="Sureshbabu K."/>
            <person name="Batra K."/>
            <person name="Sharma T.R."/>
            <person name="Mohapatra T."/>
            <person name="Singh N.K."/>
            <person name="Messing J."/>
            <person name="Nelson A.B."/>
            <person name="Fuks G."/>
            <person name="Kavchok S."/>
            <person name="Keizer G."/>
            <person name="Linton E."/>
            <person name="Llaca V."/>
            <person name="Song R."/>
            <person name="Tanyolac B."/>
            <person name="Young S."/>
            <person name="Ho-Il K."/>
            <person name="Hahn J.H."/>
            <person name="Sangsakoo G."/>
            <person name="Vanavichit A."/>
            <person name="de Mattos Luiz.A.T."/>
            <person name="Zimmer P.D."/>
            <person name="Malone G."/>
            <person name="Dellagostin O."/>
            <person name="de Oliveira A.C."/>
            <person name="Bevan M."/>
            <person name="Bancroft I."/>
            <person name="Minx P."/>
            <person name="Cordum H."/>
            <person name="Wilson R."/>
            <person name="Cheng Z."/>
            <person name="Jin W."/>
            <person name="Jiang J."/>
            <person name="Leong S.A."/>
            <person name="Iwama H."/>
            <person name="Gojobori T."/>
            <person name="Itoh T."/>
            <person name="Niimura Y."/>
            <person name="Fujii Y."/>
            <person name="Habara T."/>
            <person name="Sakai H."/>
            <person name="Sato Y."/>
            <person name="Wilson G."/>
            <person name="Kumar K."/>
            <person name="McCouch S."/>
            <person name="Juretic N."/>
            <person name="Hoen D."/>
            <person name="Wright S."/>
            <person name="Bruskiewich R."/>
            <person name="Bureau T."/>
            <person name="Miyao A."/>
            <person name="Hirochika H."/>
            <person name="Nishikawa T."/>
            <person name="Kadowaki K."/>
            <person name="Sugiura M."/>
            <person name="Burr B."/>
            <person name="Sasaki T."/>
        </authorList>
    </citation>
    <scope>NUCLEOTIDE SEQUENCE [LARGE SCALE GENOMIC DNA]</scope>
    <source>
        <strain evidence="2">cv. Nipponbare</strain>
    </source>
</reference>
<dbReference type="PaxDb" id="39947-A0A0P0WT74"/>
<reference evidence="1 2" key="2">
    <citation type="journal article" date="2013" name="Plant Cell Physiol.">
        <title>Rice Annotation Project Database (RAP-DB): an integrative and interactive database for rice genomics.</title>
        <authorList>
            <person name="Sakai H."/>
            <person name="Lee S.S."/>
            <person name="Tanaka T."/>
            <person name="Numa H."/>
            <person name="Kim J."/>
            <person name="Kawahara Y."/>
            <person name="Wakimoto H."/>
            <person name="Yang C.C."/>
            <person name="Iwamoto M."/>
            <person name="Abe T."/>
            <person name="Yamada Y."/>
            <person name="Muto A."/>
            <person name="Inokuchi H."/>
            <person name="Ikemura T."/>
            <person name="Matsumoto T."/>
            <person name="Sasaki T."/>
            <person name="Itoh T."/>
        </authorList>
    </citation>
    <scope>NUCLEOTIDE SEQUENCE [LARGE SCALE GENOMIC DNA]</scope>
    <source>
        <strain evidence="2">cv. Nipponbare</strain>
    </source>
</reference>
<dbReference type="InParanoid" id="A0A0P0WT74"/>
<dbReference type="Proteomes" id="UP000059680">
    <property type="component" value="Chromosome 6"/>
</dbReference>
<protein>
    <submittedName>
        <fullName evidence="1">Os06g0181600 protein</fullName>
    </submittedName>
</protein>
<evidence type="ECO:0000313" key="1">
    <source>
        <dbReference type="EMBL" id="BAS96469.1"/>
    </source>
</evidence>
<gene>
    <name evidence="1" type="ordered locus">Os06g0181600</name>
    <name evidence="1" type="ORF">OSNPB_060181600</name>
</gene>
<name>A0A0P0WT74_ORYSJ</name>
<sequence>MNKLSGHRRSASPPSRSAIHATAAGSVVVFSVSGQPAGVRPAGGEDAWVKVFEGFAYIPCDLGALGGLLGELLLTGGEEVGDGGGGGGCGGGAG</sequence>
<evidence type="ECO:0000313" key="2">
    <source>
        <dbReference type="Proteomes" id="UP000059680"/>
    </source>
</evidence>
<proteinExistence type="predicted"/>
<keyword evidence="2" id="KW-1185">Reference proteome</keyword>
<reference evidence="1 2" key="3">
    <citation type="journal article" date="2013" name="Rice">
        <title>Improvement of the Oryza sativa Nipponbare reference genome using next generation sequence and optical map data.</title>
        <authorList>
            <person name="Kawahara Y."/>
            <person name="de la Bastide M."/>
            <person name="Hamilton J.P."/>
            <person name="Kanamori H."/>
            <person name="McCombie W.R."/>
            <person name="Ouyang S."/>
            <person name="Schwartz D.C."/>
            <person name="Tanaka T."/>
            <person name="Wu J."/>
            <person name="Zhou S."/>
            <person name="Childs K.L."/>
            <person name="Davidson R.M."/>
            <person name="Lin H."/>
            <person name="Quesada-Ocampo L."/>
            <person name="Vaillancourt B."/>
            <person name="Sakai H."/>
            <person name="Lee S.S."/>
            <person name="Kim J."/>
            <person name="Numa H."/>
            <person name="Itoh T."/>
            <person name="Buell C.R."/>
            <person name="Matsumoto T."/>
        </authorList>
    </citation>
    <scope>NUCLEOTIDE SEQUENCE [LARGE SCALE GENOMIC DNA]</scope>
    <source>
        <strain evidence="2">cv. Nipponbare</strain>
    </source>
</reference>
<organism evidence="1 2">
    <name type="scientific">Oryza sativa subsp. japonica</name>
    <name type="common">Rice</name>
    <dbReference type="NCBI Taxonomy" id="39947"/>
    <lineage>
        <taxon>Eukaryota</taxon>
        <taxon>Viridiplantae</taxon>
        <taxon>Streptophyta</taxon>
        <taxon>Embryophyta</taxon>
        <taxon>Tracheophyta</taxon>
        <taxon>Spermatophyta</taxon>
        <taxon>Magnoliopsida</taxon>
        <taxon>Liliopsida</taxon>
        <taxon>Poales</taxon>
        <taxon>Poaceae</taxon>
        <taxon>BOP clade</taxon>
        <taxon>Oryzoideae</taxon>
        <taxon>Oryzeae</taxon>
        <taxon>Oryzinae</taxon>
        <taxon>Oryza</taxon>
        <taxon>Oryza sativa</taxon>
    </lineage>
</organism>
<accession>A0A0P0WT74</accession>